<comment type="subcellular location">
    <subcellularLocation>
        <location evidence="1 9">Mitochondrion inner membrane</location>
        <topology evidence="1 9">Single-pass membrane protein</topology>
    </subcellularLocation>
</comment>
<dbReference type="GO" id="GO:0005743">
    <property type="term" value="C:mitochondrial inner membrane"/>
    <property type="evidence" value="ECO:0007669"/>
    <property type="project" value="UniProtKB-SubCell"/>
</dbReference>
<evidence type="ECO:0000256" key="5">
    <source>
        <dbReference type="ARBA" id="ARBA00022792"/>
    </source>
</evidence>
<proteinExistence type="inferred from homology"/>
<dbReference type="FunFam" id="1.10.442.10:FF:000001">
    <property type="entry name" value="Cytochrome c oxidase subunit 4 isoform 1"/>
    <property type="match status" value="1"/>
</dbReference>
<protein>
    <recommendedName>
        <fullName evidence="9">Cytochrome c oxidase subunit 4</fullName>
    </recommendedName>
</protein>
<keyword evidence="8 9" id="KW-0472">Membrane</keyword>
<gene>
    <name evidence="12" type="primary">LOC103679677</name>
</gene>
<dbReference type="InterPro" id="IPR013288">
    <property type="entry name" value="Cyt_c_oxidase_su4"/>
</dbReference>
<evidence type="ECO:0000256" key="7">
    <source>
        <dbReference type="ARBA" id="ARBA00023128"/>
    </source>
</evidence>
<name>A0A8M1GHA2_URSMA</name>
<reference evidence="11" key="1">
    <citation type="submission" date="2024-06" db="UniProtKB">
        <authorList>
            <consortium name="RefSeq"/>
        </authorList>
    </citation>
    <scope>NUCLEOTIDE SEQUENCE [LARGE SCALE GENOMIC DNA]</scope>
</reference>
<sequence length="149" mass="17058">MRPMSRTAADQKSLKEKKSPQSSLSIDENVELHHIQFNESFAEMNRSMNKWQKVAGATMLSGSFTALILIWEKHYVYFPAPHTSEEEWAAKQTKRMLDVKVSPIQGFSAKWDYDKNEWKKEEPATHPSEPCLLCHLHAAPATVVLQCQS</sequence>
<feature type="transmembrane region" description="Helical" evidence="9">
    <location>
        <begin position="54"/>
        <end position="71"/>
    </location>
</feature>
<evidence type="ECO:0000256" key="9">
    <source>
        <dbReference type="RuleBase" id="RU367145"/>
    </source>
</evidence>
<dbReference type="SUPFAM" id="SSF81406">
    <property type="entry name" value="Mitochondrial cytochrome c oxidase subunit IV"/>
    <property type="match status" value="1"/>
</dbReference>
<keyword evidence="7 9" id="KW-0496">Mitochondrion</keyword>
<reference evidence="12" key="2">
    <citation type="submission" date="2025-08" db="UniProtKB">
        <authorList>
            <consortium name="RefSeq"/>
        </authorList>
    </citation>
    <scope>IDENTIFICATION</scope>
    <source>
        <tissue evidence="12">Whole blood</tissue>
    </source>
</reference>
<evidence type="ECO:0000313" key="12">
    <source>
        <dbReference type="RefSeq" id="XP_040495051.1"/>
    </source>
</evidence>
<evidence type="ECO:0000256" key="1">
    <source>
        <dbReference type="ARBA" id="ARBA00004434"/>
    </source>
</evidence>
<evidence type="ECO:0000256" key="4">
    <source>
        <dbReference type="ARBA" id="ARBA00022692"/>
    </source>
</evidence>
<evidence type="ECO:0000256" key="10">
    <source>
        <dbReference type="SAM" id="MobiDB-lite"/>
    </source>
</evidence>
<dbReference type="RefSeq" id="XP_040495051.1">
    <property type="nucleotide sequence ID" value="XM_040639117.1"/>
</dbReference>
<dbReference type="OrthoDB" id="186013at2759"/>
<evidence type="ECO:0000256" key="3">
    <source>
        <dbReference type="ARBA" id="ARBA00008135"/>
    </source>
</evidence>
<dbReference type="UniPathway" id="UPA00705"/>
<dbReference type="CDD" id="cd00922">
    <property type="entry name" value="Cyt_c_Oxidase_IV"/>
    <property type="match status" value="1"/>
</dbReference>
<comment type="pathway">
    <text evidence="2 9">Energy metabolism; oxidative phosphorylation.</text>
</comment>
<dbReference type="PANTHER" id="PTHR10707">
    <property type="entry name" value="CYTOCHROME C OXIDASE SUBUNIT IV"/>
    <property type="match status" value="1"/>
</dbReference>
<comment type="function">
    <text evidence="9">Component of the cytochrome c oxidase, the last enzyme in the mitochondrial electron transport chain which drives oxidative phosphorylation.</text>
</comment>
<dbReference type="PANTHER" id="PTHR10707:SF12">
    <property type="entry name" value="CYTOCHROME C OXIDASE SUBUNIT 4 ISOFORM 1, MITOCHONDRIAL"/>
    <property type="match status" value="1"/>
</dbReference>
<comment type="similarity">
    <text evidence="3 9">Belongs to the cytochrome c oxidase IV family.</text>
</comment>
<keyword evidence="4 9" id="KW-0812">Transmembrane</keyword>
<evidence type="ECO:0000256" key="8">
    <source>
        <dbReference type="ARBA" id="ARBA00023136"/>
    </source>
</evidence>
<dbReference type="Proteomes" id="UP000261680">
    <property type="component" value="Chromosome X"/>
</dbReference>
<organism evidence="11 12">
    <name type="scientific">Ursus maritimus</name>
    <name type="common">Polar bear</name>
    <name type="synonym">Thalarctos maritimus</name>
    <dbReference type="NCBI Taxonomy" id="29073"/>
    <lineage>
        <taxon>Eukaryota</taxon>
        <taxon>Metazoa</taxon>
        <taxon>Chordata</taxon>
        <taxon>Craniata</taxon>
        <taxon>Vertebrata</taxon>
        <taxon>Euteleostomi</taxon>
        <taxon>Mammalia</taxon>
        <taxon>Eutheria</taxon>
        <taxon>Laurasiatheria</taxon>
        <taxon>Carnivora</taxon>
        <taxon>Caniformia</taxon>
        <taxon>Ursidae</taxon>
        <taxon>Ursus</taxon>
    </lineage>
</organism>
<dbReference type="Pfam" id="PF02936">
    <property type="entry name" value="COX4"/>
    <property type="match status" value="1"/>
</dbReference>
<accession>A0A8M1GHA2</accession>
<dbReference type="GeneID" id="103679677"/>
<evidence type="ECO:0000256" key="6">
    <source>
        <dbReference type="ARBA" id="ARBA00022989"/>
    </source>
</evidence>
<feature type="region of interest" description="Disordered" evidence="10">
    <location>
        <begin position="1"/>
        <end position="25"/>
    </location>
</feature>
<keyword evidence="11" id="KW-1185">Reference proteome</keyword>
<dbReference type="InterPro" id="IPR004203">
    <property type="entry name" value="Cyt_c_oxidase_su4_fam"/>
</dbReference>
<dbReference type="AlphaFoldDB" id="A0A8M1GHA2"/>
<keyword evidence="5 9" id="KW-0999">Mitochondrion inner membrane</keyword>
<dbReference type="GO" id="GO:0006123">
    <property type="term" value="P:mitochondrial electron transport, cytochrome c to oxygen"/>
    <property type="evidence" value="ECO:0007669"/>
    <property type="project" value="InterPro"/>
</dbReference>
<dbReference type="GO" id="GO:0045277">
    <property type="term" value="C:respiratory chain complex IV"/>
    <property type="evidence" value="ECO:0007669"/>
    <property type="project" value="InterPro"/>
</dbReference>
<dbReference type="KEGG" id="umr:103679677"/>
<dbReference type="PRINTS" id="PR01873">
    <property type="entry name" value="CYTCOXIDASE4"/>
</dbReference>
<evidence type="ECO:0000313" key="11">
    <source>
        <dbReference type="Proteomes" id="UP000261680"/>
    </source>
</evidence>
<comment type="subunit">
    <text evidence="9">Component of the cytochrome c oxidase (complex IV, CIV), a multisubunit enzyme composed of 14 subunits.</text>
</comment>
<evidence type="ECO:0000256" key="2">
    <source>
        <dbReference type="ARBA" id="ARBA00004673"/>
    </source>
</evidence>
<dbReference type="InterPro" id="IPR036639">
    <property type="entry name" value="Cyt_c_oxidase_su4_sf"/>
</dbReference>
<dbReference type="Gene3D" id="1.10.442.10">
    <property type="entry name" value="Cytochrome c oxidase subunit IV"/>
    <property type="match status" value="1"/>
</dbReference>
<keyword evidence="6 9" id="KW-1133">Transmembrane helix</keyword>